<reference evidence="1 2" key="1">
    <citation type="submission" date="2020-08" db="EMBL/GenBank/DDBJ databases">
        <title>Genomic Encyclopedia of Type Strains, Phase IV (KMG-IV): sequencing the most valuable type-strain genomes for metagenomic binning, comparative biology and taxonomic classification.</title>
        <authorList>
            <person name="Goeker M."/>
        </authorList>
    </citation>
    <scope>NUCLEOTIDE SEQUENCE [LARGE SCALE GENOMIC DNA]</scope>
    <source>
        <strain evidence="1 2">DSM 29568</strain>
    </source>
</reference>
<keyword evidence="2" id="KW-1185">Reference proteome</keyword>
<name>A0A840EU46_9FLAO</name>
<dbReference type="Proteomes" id="UP000553034">
    <property type="component" value="Unassembled WGS sequence"/>
</dbReference>
<sequence length="157" mass="17859">MQPKAIGGLTPKIQVKSLDSLYKNDSLVKEKTRGMFGSSNELIVYEKGGKKLLKLEPAERQNENSTISNIEILDARFKTQKGIGKNSSFKEITNQYNISKIENTLSKIVVFIDEENLYFTIDKDNITGNARYNTSIKIDKTQIPDNAKIEQLWLGWQ</sequence>
<proteinExistence type="predicted"/>
<organism evidence="1 2">
    <name type="scientific">Mesonia hippocampi</name>
    <dbReference type="NCBI Taxonomy" id="1628250"/>
    <lineage>
        <taxon>Bacteria</taxon>
        <taxon>Pseudomonadati</taxon>
        <taxon>Bacteroidota</taxon>
        <taxon>Flavobacteriia</taxon>
        <taxon>Flavobacteriales</taxon>
        <taxon>Flavobacteriaceae</taxon>
        <taxon>Mesonia</taxon>
    </lineage>
</organism>
<accession>A0A840EU46</accession>
<dbReference type="EMBL" id="JACIFO010000015">
    <property type="protein sequence ID" value="MBB4120033.1"/>
    <property type="molecule type" value="Genomic_DNA"/>
</dbReference>
<comment type="caution">
    <text evidence="1">The sequence shown here is derived from an EMBL/GenBank/DDBJ whole genome shotgun (WGS) entry which is preliminary data.</text>
</comment>
<dbReference type="RefSeq" id="WP_183478366.1">
    <property type="nucleotide sequence ID" value="NZ_JACIFO010000015.1"/>
</dbReference>
<evidence type="ECO:0000313" key="2">
    <source>
        <dbReference type="Proteomes" id="UP000553034"/>
    </source>
</evidence>
<gene>
    <name evidence="1" type="ORF">GGR32_002345</name>
</gene>
<evidence type="ECO:0000313" key="1">
    <source>
        <dbReference type="EMBL" id="MBB4120033.1"/>
    </source>
</evidence>
<dbReference type="AlphaFoldDB" id="A0A840EU46"/>
<protein>
    <submittedName>
        <fullName evidence="1">Uncharacterized protein</fullName>
    </submittedName>
</protein>